<sequence length="62" mass="6992">MEELHSYLGGSKRFTVMTNHNALVGLMAIDCTRLHPIPSRPTSEGFLLRSDDLSPSRTHKRI</sequence>
<accession>A0A1D1UXF9</accession>
<dbReference type="Proteomes" id="UP000186922">
    <property type="component" value="Unassembled WGS sequence"/>
</dbReference>
<evidence type="ECO:0000313" key="2">
    <source>
        <dbReference type="Proteomes" id="UP000186922"/>
    </source>
</evidence>
<gene>
    <name evidence="1" type="primary">RvY_06111-1</name>
    <name evidence="1" type="synonym">RvY_06111.1</name>
    <name evidence="1" type="ORF">RvY_06111</name>
</gene>
<dbReference type="AlphaFoldDB" id="A0A1D1UXF9"/>
<proteinExistence type="predicted"/>
<comment type="caution">
    <text evidence="1">The sequence shown here is derived from an EMBL/GenBank/DDBJ whole genome shotgun (WGS) entry which is preliminary data.</text>
</comment>
<dbReference type="EMBL" id="BDGG01000002">
    <property type="protein sequence ID" value="GAU94316.1"/>
    <property type="molecule type" value="Genomic_DNA"/>
</dbReference>
<organism evidence="1 2">
    <name type="scientific">Ramazzottius varieornatus</name>
    <name type="common">Water bear</name>
    <name type="synonym">Tardigrade</name>
    <dbReference type="NCBI Taxonomy" id="947166"/>
    <lineage>
        <taxon>Eukaryota</taxon>
        <taxon>Metazoa</taxon>
        <taxon>Ecdysozoa</taxon>
        <taxon>Tardigrada</taxon>
        <taxon>Eutardigrada</taxon>
        <taxon>Parachela</taxon>
        <taxon>Hypsibioidea</taxon>
        <taxon>Ramazzottiidae</taxon>
        <taxon>Ramazzottius</taxon>
    </lineage>
</organism>
<protein>
    <submittedName>
        <fullName evidence="1">Uncharacterized protein</fullName>
    </submittedName>
</protein>
<name>A0A1D1UXF9_RAMVA</name>
<evidence type="ECO:0000313" key="1">
    <source>
        <dbReference type="EMBL" id="GAU94316.1"/>
    </source>
</evidence>
<keyword evidence="2" id="KW-1185">Reference proteome</keyword>
<reference evidence="1 2" key="1">
    <citation type="journal article" date="2016" name="Nat. Commun.">
        <title>Extremotolerant tardigrade genome and improved radiotolerance of human cultured cells by tardigrade-unique protein.</title>
        <authorList>
            <person name="Hashimoto T."/>
            <person name="Horikawa D.D."/>
            <person name="Saito Y."/>
            <person name="Kuwahara H."/>
            <person name="Kozuka-Hata H."/>
            <person name="Shin-I T."/>
            <person name="Minakuchi Y."/>
            <person name="Ohishi K."/>
            <person name="Motoyama A."/>
            <person name="Aizu T."/>
            <person name="Enomoto A."/>
            <person name="Kondo K."/>
            <person name="Tanaka S."/>
            <person name="Hara Y."/>
            <person name="Koshikawa S."/>
            <person name="Sagara H."/>
            <person name="Miura T."/>
            <person name="Yokobori S."/>
            <person name="Miyagawa K."/>
            <person name="Suzuki Y."/>
            <person name="Kubo T."/>
            <person name="Oyama M."/>
            <person name="Kohara Y."/>
            <person name="Fujiyama A."/>
            <person name="Arakawa K."/>
            <person name="Katayama T."/>
            <person name="Toyoda A."/>
            <person name="Kunieda T."/>
        </authorList>
    </citation>
    <scope>NUCLEOTIDE SEQUENCE [LARGE SCALE GENOMIC DNA]</scope>
    <source>
        <strain evidence="1 2">YOKOZUNA-1</strain>
    </source>
</reference>